<keyword evidence="3" id="KW-1185">Reference proteome</keyword>
<evidence type="ECO:0000259" key="1">
    <source>
        <dbReference type="Pfam" id="PF21379"/>
    </source>
</evidence>
<dbReference type="EMBL" id="KP797973">
    <property type="protein sequence ID" value="AJQ21017.1"/>
    <property type="molecule type" value="Genomic_DNA"/>
</dbReference>
<protein>
    <submittedName>
        <fullName evidence="2">Baseplate wedge subunit (Baseplate J superfamily)</fullName>
    </submittedName>
</protein>
<gene>
    <name evidence="2" type="primary">203</name>
    <name evidence="2" type="ORF">DET7_203</name>
</gene>
<evidence type="ECO:0000313" key="3">
    <source>
        <dbReference type="Proteomes" id="UP000032405"/>
    </source>
</evidence>
<feature type="domain" description="Baseplate wedge protein gp6-like N-terminal helical" evidence="1">
    <location>
        <begin position="39"/>
        <end position="92"/>
    </location>
</feature>
<dbReference type="Pfam" id="PF21379">
    <property type="entry name" value="Gp6-like_1st"/>
    <property type="match status" value="1"/>
</dbReference>
<name>A0A0C5PVD9_9CAUD</name>
<dbReference type="InterPro" id="IPR049026">
    <property type="entry name" value="Gp6-like_N"/>
</dbReference>
<reference evidence="2 3" key="1">
    <citation type="journal article" date="2015" name="Genome Announc.">
        <title>Genome Sequence of Salmonella enterica Phage Det7.</title>
        <authorList>
            <person name="Casjens S.R."/>
            <person name="Jacobs-Sera D."/>
            <person name="Hatfull G.F."/>
            <person name="Hendrix R.W."/>
        </authorList>
    </citation>
    <scope>NUCLEOTIDE SEQUENCE [LARGE SCALE GENOMIC DNA]</scope>
</reference>
<dbReference type="Gene3D" id="3.30.300.200">
    <property type="match status" value="1"/>
</dbReference>
<dbReference type="Proteomes" id="UP000032405">
    <property type="component" value="Segment"/>
</dbReference>
<evidence type="ECO:0000313" key="2">
    <source>
        <dbReference type="EMBL" id="AJQ21017.1"/>
    </source>
</evidence>
<organism evidence="2 3">
    <name type="scientific">Salmonella phage Det7</name>
    <dbReference type="NCBI Taxonomy" id="454798"/>
    <lineage>
        <taxon>Viruses</taxon>
        <taxon>Duplodnaviria</taxon>
        <taxon>Heunggongvirae</taxon>
        <taxon>Uroviricota</taxon>
        <taxon>Caudoviricetes</taxon>
        <taxon>Pantevenvirales</taxon>
        <taxon>Ackermannviridae</taxon>
        <taxon>Cvivirinae</taxon>
        <taxon>Kuttervirus</taxon>
        <taxon>Kuttervirus Det7</taxon>
    </lineage>
</organism>
<sequence>MAKYLQHHIQTQVMEIIMATQTVPSLDVRAFEYIIKQRMKADPTFKDYDFEGSGLSAIIRLLASDANAIAFMQNMLNGEGHLKTANQRSNVGLSAAFLSYTPDNYRAAYMYVNIKVTPYDASTAPNEIIMDRRVMFVGAKDGSSYNFTVEKPVSATLTADGYYMFNNVKLVQGNWLYKTYDVEGSAISTYTIPSGNVDINHMVVQVQESESSDVSTTYQRYNSPFDLSQYAYLYFVELGIDGLYVFEFGDGYLSRRVEDGNVIFLQYLETSGADGNDITSLSSASSIGGFNQVDVELVSERSAGGDDPESIEDTKRLAPLAYQADGAAVTETDYGVLTERLFSNVSRAKSYGGDTLSPPDSGYVYIAVIPSVGETLSDAEKADIVAALDKYNVGSITPKVVDSEITYIQVSTTIFWDPTSTVYVEEQMKVVVGNSIVKWGENNLGGFDQLFDKEILQEAITKMERSINSNITSVGYKRHFKPDYGVLDSFTFSYGRSIKPGSVKITGFKPLPAEVDFTYYMRDDNGDLNMYKVNNNDTTKEFLVQKTGVVDYANGVVDLQQITVSNYNPEGVTIVVLPDGLNQNIQATQNQVFKIGDVVVTPEVRYVQRS</sequence>
<accession>A0A0C5PVD9</accession>
<dbReference type="GeneID" id="24366749"/>
<proteinExistence type="predicted"/>
<dbReference type="KEGG" id="vg:24366749"/>
<dbReference type="RefSeq" id="YP_009140375.1">
    <property type="nucleotide sequence ID" value="NC_027119.1"/>
</dbReference>